<dbReference type="InterPro" id="IPR057666">
    <property type="entry name" value="DrpA_SLOG"/>
</dbReference>
<evidence type="ECO:0000259" key="2">
    <source>
        <dbReference type="Pfam" id="PF02481"/>
    </source>
</evidence>
<dbReference type="Pfam" id="PF17782">
    <property type="entry name" value="WHD_DprA"/>
    <property type="match status" value="1"/>
</dbReference>
<feature type="domain" description="Smf/DprA SLOG" evidence="2">
    <location>
        <begin position="84"/>
        <end position="294"/>
    </location>
</feature>
<dbReference type="NCBIfam" id="TIGR00732">
    <property type="entry name" value="dprA"/>
    <property type="match status" value="1"/>
</dbReference>
<feature type="domain" description="DprA winged helix" evidence="3">
    <location>
        <begin position="316"/>
        <end position="368"/>
    </location>
</feature>
<dbReference type="InterPro" id="IPR036388">
    <property type="entry name" value="WH-like_DNA-bd_sf"/>
</dbReference>
<proteinExistence type="inferred from homology"/>
<dbReference type="InterPro" id="IPR041614">
    <property type="entry name" value="DprA_WH"/>
</dbReference>
<comment type="similarity">
    <text evidence="1">Belongs to the DprA/Smf family.</text>
</comment>
<dbReference type="EMBL" id="FLUM01000001">
    <property type="protein sequence ID" value="SBV94383.1"/>
    <property type="molecule type" value="Genomic_DNA"/>
</dbReference>
<reference evidence="4" key="1">
    <citation type="submission" date="2016-04" db="EMBL/GenBank/DDBJ databases">
        <authorList>
            <person name="Evans L.H."/>
            <person name="Alamgir A."/>
            <person name="Owens N."/>
            <person name="Weber N.D."/>
            <person name="Virtaneva K."/>
            <person name="Barbian K."/>
            <person name="Babar A."/>
            <person name="Rosenke K."/>
        </authorList>
    </citation>
    <scope>NUCLEOTIDE SEQUENCE</scope>
    <source>
        <strain evidence="4">86-1</strain>
    </source>
</reference>
<dbReference type="SUPFAM" id="SSF102405">
    <property type="entry name" value="MCP/YpsA-like"/>
    <property type="match status" value="1"/>
</dbReference>
<dbReference type="InterPro" id="IPR010994">
    <property type="entry name" value="RuvA_2-like"/>
</dbReference>
<dbReference type="GO" id="GO:0009294">
    <property type="term" value="P:DNA-mediated transformation"/>
    <property type="evidence" value="ECO:0007669"/>
    <property type="project" value="InterPro"/>
</dbReference>
<dbReference type="SUPFAM" id="SSF47781">
    <property type="entry name" value="RuvA domain 2-like"/>
    <property type="match status" value="1"/>
</dbReference>
<dbReference type="RefSeq" id="WP_296938976.1">
    <property type="nucleotide sequence ID" value="NZ_LT599032.1"/>
</dbReference>
<evidence type="ECO:0000256" key="1">
    <source>
        <dbReference type="ARBA" id="ARBA00006525"/>
    </source>
</evidence>
<dbReference type="Gene3D" id="1.10.10.10">
    <property type="entry name" value="Winged helix-like DNA-binding domain superfamily/Winged helix DNA-binding domain"/>
    <property type="match status" value="1"/>
</dbReference>
<dbReference type="AlphaFoldDB" id="A0A212J4L8"/>
<evidence type="ECO:0000313" key="4">
    <source>
        <dbReference type="EMBL" id="SBV94383.1"/>
    </source>
</evidence>
<sequence length="373" mass="41488">MSISADKRLYQIALTRILGVGDITARNLLQVLGDEEAIFRSGRKSLLSIQGLPPKLVGEILNPEVLNRAEKELEFVEKNGISTYFISDKDYPYRLKDCADAPVLFYFKGKADFNADKVISIVGTRNSTNYGNSFCDVFLEKISAVLPDTLIVSGLAYGIDIHAHRAALKYNLSTVGVLAHGLDMIYPAVHRQTAVDMLEKGGLLSDFPSKTEPDRYNFVRRNRIVAGMADAVIVVESDEKGGSLITAEIAGSYCKDIFAVPGRMSDRYSRGCNKLIASHKADLFQSTEYFLQQMGWDDASQKKKKMPRQQDLFVVLTDEEKVIADKLATTDSIHIDQLARELNIPAYQLFTTLLELEMKGLIKNLPGNMYALA</sequence>
<accession>A0A212J4L8</accession>
<gene>
    <name evidence="4" type="ORF">KL86DYS1_11120</name>
</gene>
<organism evidence="4">
    <name type="scientific">uncultured Dysgonomonas sp</name>
    <dbReference type="NCBI Taxonomy" id="206096"/>
    <lineage>
        <taxon>Bacteria</taxon>
        <taxon>Pseudomonadati</taxon>
        <taxon>Bacteroidota</taxon>
        <taxon>Bacteroidia</taxon>
        <taxon>Bacteroidales</taxon>
        <taxon>Dysgonomonadaceae</taxon>
        <taxon>Dysgonomonas</taxon>
        <taxon>environmental samples</taxon>
    </lineage>
</organism>
<protein>
    <submittedName>
        <fullName evidence="4">Uncharacterized protein</fullName>
    </submittedName>
</protein>
<name>A0A212J4L8_9BACT</name>
<dbReference type="PANTHER" id="PTHR43022:SF1">
    <property type="entry name" value="PROTEIN SMF"/>
    <property type="match status" value="1"/>
</dbReference>
<evidence type="ECO:0000259" key="3">
    <source>
        <dbReference type="Pfam" id="PF17782"/>
    </source>
</evidence>
<dbReference type="PANTHER" id="PTHR43022">
    <property type="entry name" value="PROTEIN SMF"/>
    <property type="match status" value="1"/>
</dbReference>
<dbReference type="Pfam" id="PF02481">
    <property type="entry name" value="DNA_processg_A"/>
    <property type="match status" value="1"/>
</dbReference>
<dbReference type="Gene3D" id="3.40.50.450">
    <property type="match status" value="1"/>
</dbReference>
<dbReference type="InterPro" id="IPR003488">
    <property type="entry name" value="DprA"/>
</dbReference>